<evidence type="ECO:0000313" key="1">
    <source>
        <dbReference type="EMBL" id="KAK7857290.1"/>
    </source>
</evidence>
<name>A0AAW0M0S8_QUESU</name>
<dbReference type="AlphaFoldDB" id="A0AAW0M0S8"/>
<sequence>MIVDGGGGCTNNANRVRVFDVRDFIGFDALWIGIRFDLNDPHLSLYHGKGCPTVRAHFHDHRFVPSWHDRGDLATLGDDAHKVGGTRCR</sequence>
<comment type="caution">
    <text evidence="1">The sequence shown here is derived from an EMBL/GenBank/DDBJ whole genome shotgun (WGS) entry which is preliminary data.</text>
</comment>
<reference evidence="1" key="3">
    <citation type="submission" date="2023-07" db="EMBL/GenBank/DDBJ databases">
        <title>An improved reference 1 genome and first organelle genomes of Quercus suber.</title>
        <authorList>
            <consortium name="Genosuber Consortium"/>
            <person name="Usie A."/>
            <person name="Serra O."/>
            <person name="Barros P."/>
        </authorList>
    </citation>
    <scope>NUCLEOTIDE SEQUENCE</scope>
    <source>
        <strain evidence="1">HL8</strain>
        <tissue evidence="1">Leaves</tissue>
    </source>
</reference>
<reference evidence="1" key="2">
    <citation type="journal article" date="2018" name="Sci. Data">
        <title>The draft genome sequence of cork oak.</title>
        <authorList>
            <person name="Ramos A.M."/>
            <person name="Usie A."/>
            <person name="Barbosa P."/>
            <person name="Barros P.M."/>
            <person name="Capote T."/>
            <person name="Chaves I."/>
            <person name="Simoes F."/>
            <person name="Abreu I."/>
            <person name="Carrasquinho I."/>
            <person name="Faro C."/>
            <person name="Guimaraes J.B."/>
            <person name="Mendonca D."/>
            <person name="Nobrega F."/>
            <person name="Rodrigues L."/>
            <person name="Saibo N.J.M."/>
            <person name="Varela M.C."/>
            <person name="Egas C."/>
            <person name="Matos J."/>
            <person name="Miguel C.M."/>
            <person name="Oliveira M.M."/>
            <person name="Ricardo C.P."/>
            <person name="Goncalves S."/>
        </authorList>
    </citation>
    <scope>NUCLEOTIDE SEQUENCE [LARGE SCALE GENOMIC DNA]</scope>
    <source>
        <strain evidence="1">HL8</strain>
    </source>
</reference>
<gene>
    <name evidence="1" type="ORF">CFP56_018570</name>
</gene>
<proteinExistence type="predicted"/>
<dbReference type="EMBL" id="PKMF04000028">
    <property type="protein sequence ID" value="KAK7857290.1"/>
    <property type="molecule type" value="Genomic_DNA"/>
</dbReference>
<accession>A0AAW0M0S8</accession>
<organism evidence="1">
    <name type="scientific">Quercus suber</name>
    <name type="common">Cork oak</name>
    <dbReference type="NCBI Taxonomy" id="58331"/>
    <lineage>
        <taxon>Eukaryota</taxon>
        <taxon>Viridiplantae</taxon>
        <taxon>Streptophyta</taxon>
        <taxon>Embryophyta</taxon>
        <taxon>Tracheophyta</taxon>
        <taxon>Spermatophyta</taxon>
        <taxon>Magnoliopsida</taxon>
        <taxon>eudicotyledons</taxon>
        <taxon>Gunneridae</taxon>
        <taxon>Pentapetalae</taxon>
        <taxon>rosids</taxon>
        <taxon>fabids</taxon>
        <taxon>Fagales</taxon>
        <taxon>Fagaceae</taxon>
        <taxon>Quercus</taxon>
    </lineage>
</organism>
<protein>
    <submittedName>
        <fullName evidence="1">Uncharacterized protein</fullName>
    </submittedName>
</protein>
<reference evidence="1" key="1">
    <citation type="submission" date="2017-12" db="EMBL/GenBank/DDBJ databases">
        <authorList>
            <person name="Barbosa P."/>
            <person name="Usie A."/>
            <person name="Ramos A.M."/>
        </authorList>
    </citation>
    <scope>NUCLEOTIDE SEQUENCE</scope>
    <source>
        <strain evidence="1">HL8</strain>
        <tissue evidence="1">Leaves</tissue>
    </source>
</reference>